<dbReference type="OrthoDB" id="72772at2759"/>
<organism evidence="5 6">
    <name type="scientific">Rhizodiscina lignyota</name>
    <dbReference type="NCBI Taxonomy" id="1504668"/>
    <lineage>
        <taxon>Eukaryota</taxon>
        <taxon>Fungi</taxon>
        <taxon>Dikarya</taxon>
        <taxon>Ascomycota</taxon>
        <taxon>Pezizomycotina</taxon>
        <taxon>Dothideomycetes</taxon>
        <taxon>Pleosporomycetidae</taxon>
        <taxon>Aulographales</taxon>
        <taxon>Rhizodiscinaceae</taxon>
        <taxon>Rhizodiscina</taxon>
    </lineage>
</organism>
<dbReference type="GO" id="GO:0000323">
    <property type="term" value="C:lytic vacuole"/>
    <property type="evidence" value="ECO:0007669"/>
    <property type="project" value="TreeGrafter"/>
</dbReference>
<sequence length="625" mass="68637">MATTIRSNSSSENRKLRHLQGITIRNVAIPQAPSATRPRGKTIDDDALPYTLKSPAKALALREKKELAHSRSSSDLRAINQSVIVESKDNAVPTEAGRISPNRPRLNRLRRRSTMEWTGASPLARQKKLEDVAGARMLDSFFALHIPNMGEPIYISETAEKAMNPNFRFFDLSSWGPGITRRDDLIVKFFAKTEYMSDYQFVVELSVSLSSLQFIGKTLENFRHPLPENSIIFHLTDGIYTSFTNLPTTDSVLSDFTSFAAPRSSTSRVLPTSSYDALMRLATLDTCIQDAFHTRDTLSAQISAILEANRDSLSKVDRVPETREAASRVDSAVTTQHKRLESTRRRREELQSAILSRRDSMGRGRTAQAKAAEDIASASEQLEKSRELVRQTAEDIVGQRRRCCEELQTVYPIDPVPGKSLSFTIRGAHLPNSNFDDADESAVAAALGHVAQVVHLLSFYLATPLPYPISPRSSTSSINDPISETTGPRTYPLFLKGAVRFRFEYGVFLLNKDIEILANGFGLKLLDLRHTLPNLKYLLYITTAGKGELPARKAGGVRALLRARGESSGGTTPTLSRGASASQAVKAKLKESPMHSGMNGRAVGGRTSSGLAPAVQHSSKLGDPG</sequence>
<dbReference type="PANTHER" id="PTHR15157:SF5">
    <property type="entry name" value="UV RADIATION RESISTANCE-ASSOCIATED GENE PROTEIN"/>
    <property type="match status" value="1"/>
</dbReference>
<evidence type="ECO:0000313" key="5">
    <source>
        <dbReference type="EMBL" id="KAF2102698.1"/>
    </source>
</evidence>
<name>A0A9P4INW5_9PEZI</name>
<feature type="region of interest" description="Disordered" evidence="4">
    <location>
        <begin position="564"/>
        <end position="625"/>
    </location>
</feature>
<dbReference type="Proteomes" id="UP000799772">
    <property type="component" value="Unassembled WGS sequence"/>
</dbReference>
<feature type="region of interest" description="Disordered" evidence="4">
    <location>
        <begin position="318"/>
        <end position="346"/>
    </location>
</feature>
<evidence type="ECO:0000256" key="3">
    <source>
        <dbReference type="ARBA" id="ARBA00023054"/>
    </source>
</evidence>
<comment type="similarity">
    <text evidence="1">Belongs to the ATG14 family.</text>
</comment>
<dbReference type="AlphaFoldDB" id="A0A9P4INW5"/>
<feature type="compositionally biased region" description="Basic and acidic residues" evidence="4">
    <location>
        <begin position="318"/>
        <end position="327"/>
    </location>
</feature>
<protein>
    <recommendedName>
        <fullName evidence="2">Autophagy-related protein 14</fullName>
    </recommendedName>
</protein>
<gene>
    <name evidence="5" type="ORF">NA57DRAFT_63559</name>
</gene>
<keyword evidence="3" id="KW-0175">Coiled coil</keyword>
<evidence type="ECO:0000256" key="4">
    <source>
        <dbReference type="SAM" id="MobiDB-lite"/>
    </source>
</evidence>
<dbReference type="EMBL" id="ML978122">
    <property type="protein sequence ID" value="KAF2102698.1"/>
    <property type="molecule type" value="Genomic_DNA"/>
</dbReference>
<evidence type="ECO:0000256" key="2">
    <source>
        <dbReference type="ARBA" id="ARBA00013807"/>
    </source>
</evidence>
<dbReference type="GO" id="GO:0035493">
    <property type="term" value="P:SNARE complex assembly"/>
    <property type="evidence" value="ECO:0007669"/>
    <property type="project" value="TreeGrafter"/>
</dbReference>
<feature type="compositionally biased region" description="Polar residues" evidence="4">
    <location>
        <begin position="569"/>
        <end position="583"/>
    </location>
</feature>
<comment type="caution">
    <text evidence="5">The sequence shown here is derived from an EMBL/GenBank/DDBJ whole genome shotgun (WGS) entry which is preliminary data.</text>
</comment>
<evidence type="ECO:0000313" key="6">
    <source>
        <dbReference type="Proteomes" id="UP000799772"/>
    </source>
</evidence>
<reference evidence="5" key="1">
    <citation type="journal article" date="2020" name="Stud. Mycol.">
        <title>101 Dothideomycetes genomes: a test case for predicting lifestyles and emergence of pathogens.</title>
        <authorList>
            <person name="Haridas S."/>
            <person name="Albert R."/>
            <person name="Binder M."/>
            <person name="Bloem J."/>
            <person name="Labutti K."/>
            <person name="Salamov A."/>
            <person name="Andreopoulos B."/>
            <person name="Baker S."/>
            <person name="Barry K."/>
            <person name="Bills G."/>
            <person name="Bluhm B."/>
            <person name="Cannon C."/>
            <person name="Castanera R."/>
            <person name="Culley D."/>
            <person name="Daum C."/>
            <person name="Ezra D."/>
            <person name="Gonzalez J."/>
            <person name="Henrissat B."/>
            <person name="Kuo A."/>
            <person name="Liang C."/>
            <person name="Lipzen A."/>
            <person name="Lutzoni F."/>
            <person name="Magnuson J."/>
            <person name="Mondo S."/>
            <person name="Nolan M."/>
            <person name="Ohm R."/>
            <person name="Pangilinan J."/>
            <person name="Park H.-J."/>
            <person name="Ramirez L."/>
            <person name="Alfaro M."/>
            <person name="Sun H."/>
            <person name="Tritt A."/>
            <person name="Yoshinaga Y."/>
            <person name="Zwiers L.-H."/>
            <person name="Turgeon B."/>
            <person name="Goodwin S."/>
            <person name="Spatafora J."/>
            <person name="Crous P."/>
            <person name="Grigoriev I."/>
        </authorList>
    </citation>
    <scope>NUCLEOTIDE SEQUENCE</scope>
    <source>
        <strain evidence="5">CBS 133067</strain>
    </source>
</reference>
<dbReference type="GO" id="GO:0032991">
    <property type="term" value="C:protein-containing complex"/>
    <property type="evidence" value="ECO:0007669"/>
    <property type="project" value="UniProtKB-ARBA"/>
</dbReference>
<dbReference type="GO" id="GO:0005768">
    <property type="term" value="C:endosome"/>
    <property type="evidence" value="ECO:0007669"/>
    <property type="project" value="TreeGrafter"/>
</dbReference>
<evidence type="ECO:0000256" key="1">
    <source>
        <dbReference type="ARBA" id="ARBA00009574"/>
    </source>
</evidence>
<keyword evidence="6" id="KW-1185">Reference proteome</keyword>
<accession>A0A9P4INW5</accession>
<dbReference type="PANTHER" id="PTHR15157">
    <property type="entry name" value="UV RADIATION RESISTANCE-ASSOCIATED GENE PROTEIN"/>
    <property type="match status" value="1"/>
</dbReference>
<dbReference type="Pfam" id="PF10186">
    <property type="entry name" value="ATG14"/>
    <property type="match status" value="1"/>
</dbReference>
<dbReference type="GO" id="GO:0000149">
    <property type="term" value="F:SNARE binding"/>
    <property type="evidence" value="ECO:0007669"/>
    <property type="project" value="TreeGrafter"/>
</dbReference>
<dbReference type="InterPro" id="IPR018791">
    <property type="entry name" value="UV_resistance/autophagy_Atg14"/>
</dbReference>
<proteinExistence type="inferred from homology"/>